<dbReference type="PANTHER" id="PTHR46712">
    <property type="entry name" value="PHOSPHATIDYLGLYCEROPHOSPHATASE AND PROTEIN-TYROSINE PHOSPHATASE 1"/>
    <property type="match status" value="1"/>
</dbReference>
<dbReference type="GeneTree" id="ENSGT00390000014065"/>
<evidence type="ECO:0000256" key="17">
    <source>
        <dbReference type="ARBA" id="ARBA00052632"/>
    </source>
</evidence>
<evidence type="ECO:0000256" key="10">
    <source>
        <dbReference type="ARBA" id="ARBA00024192"/>
    </source>
</evidence>
<dbReference type="PANTHER" id="PTHR46712:SF1">
    <property type="entry name" value="PHOSPHATIDYLGLYCEROPHOSPHATASE AND PROTEIN-TYROSINE PHOSPHATASE 1"/>
    <property type="match status" value="1"/>
</dbReference>
<dbReference type="InParanoid" id="G1KA79"/>
<dbReference type="SUPFAM" id="SSF52799">
    <property type="entry name" value="(Phosphotyrosine protein) phosphatases II"/>
    <property type="match status" value="1"/>
</dbReference>
<dbReference type="RefSeq" id="XP_008103515.1">
    <property type="nucleotide sequence ID" value="XM_008105308.3"/>
</dbReference>
<evidence type="ECO:0000313" key="26">
    <source>
        <dbReference type="Ensembl" id="ENSACAP00000001995.4"/>
    </source>
</evidence>
<comment type="catalytic activity">
    <reaction evidence="15">
        <text>a 1-acyl-2-hexanoyl-sn-glycero-3-phospho-(1D-myo-inositol-5-phosphate) + H2O = a 1-acyl-2-hexanoyl-sn-glycero-3-phospho-(1D-myo-inositol) + phosphate</text>
        <dbReference type="Rhea" id="RHEA:42320"/>
        <dbReference type="ChEBI" id="CHEBI:15377"/>
        <dbReference type="ChEBI" id="CHEBI:43474"/>
        <dbReference type="ChEBI" id="CHEBI:78930"/>
        <dbReference type="ChEBI" id="CHEBI:78931"/>
    </reaction>
    <physiologicalReaction direction="left-to-right" evidence="15">
        <dbReference type="Rhea" id="RHEA:42321"/>
    </physiologicalReaction>
</comment>
<dbReference type="PROSITE" id="PS00383">
    <property type="entry name" value="TYR_PHOSPHATASE_1"/>
    <property type="match status" value="1"/>
</dbReference>
<keyword evidence="6" id="KW-0443">Lipid metabolism</keyword>
<comment type="subcellular location">
    <subcellularLocation>
        <location evidence="1">Membrane</location>
    </subcellularLocation>
</comment>
<evidence type="ECO:0000259" key="24">
    <source>
        <dbReference type="PROSITE" id="PS50054"/>
    </source>
</evidence>
<evidence type="ECO:0000256" key="8">
    <source>
        <dbReference type="ARBA" id="ARBA00023209"/>
    </source>
</evidence>
<dbReference type="PROSITE" id="PS50056">
    <property type="entry name" value="TYR_PHOSPHATASE_2"/>
    <property type="match status" value="1"/>
</dbReference>
<keyword evidence="5" id="KW-0904">Protein phosphatase</keyword>
<gene>
    <name evidence="26" type="primary">PTPMT1</name>
</gene>
<dbReference type="HOGENOM" id="CLU_047330_0_1_1"/>
<organism evidence="26 27">
    <name type="scientific">Anolis carolinensis</name>
    <name type="common">Green anole</name>
    <name type="synonym">American chameleon</name>
    <dbReference type="NCBI Taxonomy" id="28377"/>
    <lineage>
        <taxon>Eukaryota</taxon>
        <taxon>Metazoa</taxon>
        <taxon>Chordata</taxon>
        <taxon>Craniata</taxon>
        <taxon>Vertebrata</taxon>
        <taxon>Euteleostomi</taxon>
        <taxon>Lepidosauria</taxon>
        <taxon>Squamata</taxon>
        <taxon>Bifurcata</taxon>
        <taxon>Unidentata</taxon>
        <taxon>Episquamata</taxon>
        <taxon>Toxicofera</taxon>
        <taxon>Iguania</taxon>
        <taxon>Dactyloidae</taxon>
        <taxon>Anolis</taxon>
    </lineage>
</organism>
<dbReference type="STRING" id="28377.ENSACAP00000001995"/>
<protein>
    <recommendedName>
        <fullName evidence="21">Phosphatidylglycerophosphatase and protein-tyrosine phosphatase 1</fullName>
        <ecNumber evidence="11">3.1.3.27</ecNumber>
    </recommendedName>
    <alternativeName>
        <fullName evidence="22">Protein-tyrosine phosphatase mitochondrial 1</fullName>
    </alternativeName>
</protein>
<evidence type="ECO:0000256" key="19">
    <source>
        <dbReference type="ARBA" id="ARBA00055472"/>
    </source>
</evidence>
<evidence type="ECO:0000256" key="9">
    <source>
        <dbReference type="ARBA" id="ARBA00023264"/>
    </source>
</evidence>
<dbReference type="InterPro" id="IPR016130">
    <property type="entry name" value="Tyr_Pase_AS"/>
</dbReference>
<dbReference type="Proteomes" id="UP000001646">
    <property type="component" value="Chromosome 1"/>
</dbReference>
<evidence type="ECO:0000256" key="15">
    <source>
        <dbReference type="ARBA" id="ARBA00051818"/>
    </source>
</evidence>
<dbReference type="GO" id="GO:0005739">
    <property type="term" value="C:mitochondrion"/>
    <property type="evidence" value="ECO:0000318"/>
    <property type="project" value="GO_Central"/>
</dbReference>
<evidence type="ECO:0000256" key="7">
    <source>
        <dbReference type="ARBA" id="ARBA00023136"/>
    </source>
</evidence>
<evidence type="ECO:0000256" key="3">
    <source>
        <dbReference type="ARBA" id="ARBA00022516"/>
    </source>
</evidence>
<comment type="subunit">
    <text evidence="20">Interacts with STYXL1; the interaction inhibits PTPMT1 catalytic activity.</text>
</comment>
<dbReference type="InterPro" id="IPR042165">
    <property type="entry name" value="PTPMT1"/>
</dbReference>
<comment type="catalytic activity">
    <reaction evidence="14">
        <text>a 1,2-diacyl-sn-glycero-3-phospho-(1'-sn-glycero-3'-phosphate) + H2O = a 1,2-diacyl-sn-glycero-3-phospho-(1'-sn-glycerol) + phosphate</text>
        <dbReference type="Rhea" id="RHEA:33751"/>
        <dbReference type="ChEBI" id="CHEBI:15377"/>
        <dbReference type="ChEBI" id="CHEBI:43474"/>
        <dbReference type="ChEBI" id="CHEBI:60110"/>
        <dbReference type="ChEBI" id="CHEBI:64716"/>
        <dbReference type="EC" id="3.1.3.27"/>
    </reaction>
    <physiologicalReaction direction="left-to-right" evidence="14">
        <dbReference type="Rhea" id="RHEA:33752"/>
    </physiologicalReaction>
</comment>
<keyword evidence="9" id="KW-1208">Phospholipid metabolism</keyword>
<dbReference type="GO" id="GO:2001242">
    <property type="term" value="P:regulation of intrinsic apoptotic signaling pathway"/>
    <property type="evidence" value="ECO:0007669"/>
    <property type="project" value="Ensembl"/>
</dbReference>
<dbReference type="GO" id="GO:0102091">
    <property type="term" value="F:phosphatidylinositol-5-phosphate phosphatase activity"/>
    <property type="evidence" value="ECO:0007669"/>
    <property type="project" value="Ensembl"/>
</dbReference>
<comment type="function">
    <text evidence="19">Lipid phosphatase which dephosphorylates phosphatidylglycerophosphate (PGP) to phosphatidylglycerol (PG). PGP is an essential intermediate in the biosynthetic pathway of cardiolipin, a mitochondrial-specific phospholipid regulating the membrane integrity and activities of the organelle. Has also been shown to display phosphatase activity toward phosphoprotein substrates, specifically mediates dephosphorylation of mitochondrial proteins, thereby playing an essential role in ATP production. Has probably a preference for proteins phosphorylated on Ser and/or Thr residues compared to proteins phosphorylated on Tyr residues. Probably involved in regulation of insulin secretion in pancreatic beta cells. May prevent intrinsic apoptosis, probably by regulating mitochondrial membrane integrity.</text>
</comment>
<feature type="domain" description="Tyrosine-protein phosphatase" evidence="24">
    <location>
        <begin position="64"/>
        <end position="215"/>
    </location>
</feature>
<comment type="catalytic activity">
    <reaction evidence="16">
        <text>1,2-dibutyryl-sn-glycero-3-phospho-(1D-myo-inositol-5-phosphate) + H2O = 1,2-dibutyryl-sn-glycero-3-phospho-(1D-myo-inositol) + phosphate</text>
        <dbReference type="Rhea" id="RHEA:42584"/>
        <dbReference type="ChEBI" id="CHEBI:15377"/>
        <dbReference type="ChEBI" id="CHEBI:43474"/>
        <dbReference type="ChEBI" id="CHEBI:82605"/>
        <dbReference type="ChEBI" id="CHEBI:82606"/>
    </reaction>
    <physiologicalReaction direction="left-to-right" evidence="16">
        <dbReference type="Rhea" id="RHEA:42585"/>
    </physiologicalReaction>
</comment>
<dbReference type="FunFam" id="3.90.190.10:FF:000060">
    <property type="entry name" value="Phosphatidylglycerophosphatase and protein-tyrosine phosphatase 1"/>
    <property type="match status" value="1"/>
</dbReference>
<dbReference type="Ensembl" id="ENSACAT00000002043.4">
    <property type="protein sequence ID" value="ENSACAP00000001995.4"/>
    <property type="gene ID" value="ENSACAG00000002085.4"/>
</dbReference>
<dbReference type="GO" id="GO:0008962">
    <property type="term" value="F:phosphatidylglycerophosphatase activity"/>
    <property type="evidence" value="ECO:0000318"/>
    <property type="project" value="GO_Central"/>
</dbReference>
<reference evidence="26" key="2">
    <citation type="submission" date="2025-08" db="UniProtKB">
        <authorList>
            <consortium name="Ensembl"/>
        </authorList>
    </citation>
    <scope>IDENTIFICATION</scope>
</reference>
<evidence type="ECO:0000256" key="5">
    <source>
        <dbReference type="ARBA" id="ARBA00022912"/>
    </source>
</evidence>
<evidence type="ECO:0000256" key="11">
    <source>
        <dbReference type="ARBA" id="ARBA00024224"/>
    </source>
</evidence>
<evidence type="ECO:0000256" key="23">
    <source>
        <dbReference type="SAM" id="MobiDB-lite"/>
    </source>
</evidence>
<evidence type="ECO:0000256" key="6">
    <source>
        <dbReference type="ARBA" id="ARBA00023098"/>
    </source>
</evidence>
<dbReference type="OrthoDB" id="273181at2759"/>
<dbReference type="InterPro" id="IPR029021">
    <property type="entry name" value="Prot-tyrosine_phosphatase-like"/>
</dbReference>
<dbReference type="InterPro" id="IPR000340">
    <property type="entry name" value="Dual-sp_phosphatase_cat-dom"/>
</dbReference>
<feature type="region of interest" description="Disordered" evidence="23">
    <location>
        <begin position="217"/>
        <end position="246"/>
    </location>
</feature>
<comment type="pathway">
    <text evidence="10">Phospholipid metabolism; phosphatidylglycerol biosynthesis; phosphatidylglycerol from CDP-diacylglycerol: step 2/2.</text>
</comment>
<dbReference type="GO" id="GO:0005743">
    <property type="term" value="C:mitochondrial inner membrane"/>
    <property type="evidence" value="ECO:0007669"/>
    <property type="project" value="Ensembl"/>
</dbReference>
<evidence type="ECO:0000256" key="2">
    <source>
        <dbReference type="ARBA" id="ARBA00005189"/>
    </source>
</evidence>
<keyword evidence="27" id="KW-1185">Reference proteome</keyword>
<dbReference type="KEGG" id="acs:100555384"/>
<proteinExistence type="predicted"/>
<comment type="catalytic activity">
    <reaction evidence="17">
        <text>1,2-di-(9Z-octadecenoyl)-sn-glycero-3-phospho-(1'-sn-glycerol-3'-phosphate) + H2O = 1,2-di-(9Z-octadecenoyl)-sn-glycero-3-phospho-(1'-sn-glycerol) + phosphate</text>
        <dbReference type="Rhea" id="RHEA:42304"/>
        <dbReference type="ChEBI" id="CHEBI:15377"/>
        <dbReference type="ChEBI" id="CHEBI:43474"/>
        <dbReference type="ChEBI" id="CHEBI:75163"/>
        <dbReference type="ChEBI" id="CHEBI:78907"/>
    </reaction>
    <physiologicalReaction direction="left-to-right" evidence="17">
        <dbReference type="Rhea" id="RHEA:42305"/>
    </physiologicalReaction>
</comment>
<dbReference type="GO" id="GO:0032049">
    <property type="term" value="P:cardiolipin biosynthetic process"/>
    <property type="evidence" value="ECO:0007669"/>
    <property type="project" value="Ensembl"/>
</dbReference>
<keyword evidence="4" id="KW-0378">Hydrolase</keyword>
<evidence type="ECO:0000256" key="4">
    <source>
        <dbReference type="ARBA" id="ARBA00022801"/>
    </source>
</evidence>
<dbReference type="InterPro" id="IPR020422">
    <property type="entry name" value="TYR_PHOSPHATASE_DUAL_dom"/>
</dbReference>
<dbReference type="InterPro" id="IPR000387">
    <property type="entry name" value="Tyr_Pase_dom"/>
</dbReference>
<evidence type="ECO:0000256" key="20">
    <source>
        <dbReference type="ARBA" id="ARBA00065692"/>
    </source>
</evidence>
<comment type="catalytic activity">
    <reaction evidence="18">
        <text>1,2-dioctanoyl-sn-glycero-3-phospho-(1D-myo-inositol-5-phosphate) + H2O = 1,2-dioctanoyl-sn-glycero-3-phospho-(1D-myo-inositol) + phosphate</text>
        <dbReference type="Rhea" id="RHEA:42308"/>
        <dbReference type="ChEBI" id="CHEBI:15377"/>
        <dbReference type="ChEBI" id="CHEBI:43474"/>
        <dbReference type="ChEBI" id="CHEBI:65221"/>
        <dbReference type="ChEBI" id="CHEBI:78911"/>
    </reaction>
    <physiologicalReaction direction="left-to-right" evidence="18">
        <dbReference type="Rhea" id="RHEA:42309"/>
    </physiologicalReaction>
</comment>
<evidence type="ECO:0000256" key="13">
    <source>
        <dbReference type="ARBA" id="ARBA00048832"/>
    </source>
</evidence>
<keyword evidence="7" id="KW-0472">Membrane</keyword>
<dbReference type="Gene3D" id="3.90.190.10">
    <property type="entry name" value="Protein tyrosine phosphatase superfamily"/>
    <property type="match status" value="1"/>
</dbReference>
<name>G1KA79_ANOCA</name>
<dbReference type="CDD" id="cd14524">
    <property type="entry name" value="PTPMT1"/>
    <property type="match status" value="1"/>
</dbReference>
<evidence type="ECO:0000256" key="1">
    <source>
        <dbReference type="ARBA" id="ARBA00004370"/>
    </source>
</evidence>
<dbReference type="EC" id="3.1.3.27" evidence="11"/>
<feature type="domain" description="Tyrosine specific protein phosphatases" evidence="25">
    <location>
        <begin position="136"/>
        <end position="204"/>
    </location>
</feature>
<reference evidence="26 27" key="1">
    <citation type="submission" date="2009-12" db="EMBL/GenBank/DDBJ databases">
        <title>The Genome Sequence of Anolis carolinensis (Green Anole Lizard).</title>
        <authorList>
            <consortium name="The Genome Sequencing Platform"/>
            <person name="Di Palma F."/>
            <person name="Alfoldi J."/>
            <person name="Heiman D."/>
            <person name="Young S."/>
            <person name="Grabherr M."/>
            <person name="Johnson J."/>
            <person name="Lander E.S."/>
            <person name="Lindblad-Toh K."/>
        </authorList>
    </citation>
    <scope>NUCLEOTIDE SEQUENCE [LARGE SCALE GENOMIC DNA]</scope>
    <source>
        <strain evidence="26 27">JBL SC #1</strain>
    </source>
</reference>
<feature type="compositionally biased region" description="Basic and acidic residues" evidence="23">
    <location>
        <begin position="224"/>
        <end position="240"/>
    </location>
</feature>
<reference evidence="26" key="3">
    <citation type="submission" date="2025-09" db="UniProtKB">
        <authorList>
            <consortium name="Ensembl"/>
        </authorList>
    </citation>
    <scope>IDENTIFICATION</scope>
</reference>
<dbReference type="InterPro" id="IPR044596">
    <property type="entry name" value="PTPMT1-like"/>
</dbReference>
<dbReference type="GeneID" id="100555384"/>
<evidence type="ECO:0000313" key="27">
    <source>
        <dbReference type="Proteomes" id="UP000001646"/>
    </source>
</evidence>
<evidence type="ECO:0000256" key="12">
    <source>
        <dbReference type="ARBA" id="ARBA00047986"/>
    </source>
</evidence>
<evidence type="ECO:0000259" key="25">
    <source>
        <dbReference type="PROSITE" id="PS50056"/>
    </source>
</evidence>
<evidence type="ECO:0000256" key="14">
    <source>
        <dbReference type="ARBA" id="ARBA00050944"/>
    </source>
</evidence>
<evidence type="ECO:0000256" key="21">
    <source>
        <dbReference type="ARBA" id="ARBA00069309"/>
    </source>
</evidence>
<accession>G1KA79</accession>
<comment type="catalytic activity">
    <reaction evidence="12">
        <text>O-phospho-L-seryl-[protein] + H2O = L-seryl-[protein] + phosphate</text>
        <dbReference type="Rhea" id="RHEA:20629"/>
        <dbReference type="Rhea" id="RHEA-COMP:9863"/>
        <dbReference type="Rhea" id="RHEA-COMP:11604"/>
        <dbReference type="ChEBI" id="CHEBI:15377"/>
        <dbReference type="ChEBI" id="CHEBI:29999"/>
        <dbReference type="ChEBI" id="CHEBI:43474"/>
        <dbReference type="ChEBI" id="CHEBI:83421"/>
        <dbReference type="EC" id="3.1.3.16"/>
    </reaction>
    <physiologicalReaction direction="left-to-right" evidence="12">
        <dbReference type="Rhea" id="RHEA:20630"/>
    </physiologicalReaction>
</comment>
<evidence type="ECO:0000256" key="18">
    <source>
        <dbReference type="ARBA" id="ARBA00052780"/>
    </source>
</evidence>
<dbReference type="Bgee" id="ENSACAG00000002085">
    <property type="expression patterns" value="Expressed in skeletal muscle tissue and 13 other cell types or tissues"/>
</dbReference>
<keyword evidence="3" id="KW-0444">Lipid biosynthesis</keyword>
<dbReference type="GO" id="GO:0004439">
    <property type="term" value="F:phosphatidylinositol-4,5-bisphosphate 5-phosphatase activity"/>
    <property type="evidence" value="ECO:0000318"/>
    <property type="project" value="GO_Central"/>
</dbReference>
<sequence>MSSPGGPPPPPLLPISLRRWRDAAAELGMVLRSVLGPGAARLLFYPTLLYTLARERVPGSRRPWFSRIDHAVLLGALPLRGRCRQLVDEENVRGVVTMNEEYETRFLCCSPQEWEAMGVEQLRLSTVDLTGVPSMENLHKGVEFLLKHRERGNSVYVHCKAGRFRSATMVAAYLIQIHQWSPQEAIEAIAKIRPHIIVRNKQVQLLEDFHKCVTVGSPTQSEQKLQDGEHKSPEQMENNRLKTPGS</sequence>
<dbReference type="eggNOG" id="KOG1719">
    <property type="taxonomic scope" value="Eukaryota"/>
</dbReference>
<dbReference type="Pfam" id="PF00782">
    <property type="entry name" value="DSPc"/>
    <property type="match status" value="1"/>
</dbReference>
<evidence type="ECO:0000256" key="16">
    <source>
        <dbReference type="ARBA" id="ARBA00052505"/>
    </source>
</evidence>
<dbReference type="SMART" id="SM00195">
    <property type="entry name" value="DSPc"/>
    <property type="match status" value="1"/>
</dbReference>
<dbReference type="AlphaFoldDB" id="G1KA79"/>
<keyword evidence="8" id="KW-0594">Phospholipid biosynthesis</keyword>
<dbReference type="CTD" id="114971"/>
<dbReference type="GO" id="GO:0004722">
    <property type="term" value="F:protein serine/threonine phosphatase activity"/>
    <property type="evidence" value="ECO:0007669"/>
    <property type="project" value="UniProtKB-EC"/>
</dbReference>
<comment type="pathway">
    <text evidence="2">Lipid metabolism.</text>
</comment>
<evidence type="ECO:0000256" key="22">
    <source>
        <dbReference type="ARBA" id="ARBA00082724"/>
    </source>
</evidence>
<dbReference type="PROSITE" id="PS50054">
    <property type="entry name" value="TYR_PHOSPHATASE_DUAL"/>
    <property type="match status" value="1"/>
</dbReference>
<comment type="catalytic activity">
    <reaction evidence="13">
        <text>O-phospho-L-threonyl-[protein] + H2O = L-threonyl-[protein] + phosphate</text>
        <dbReference type="Rhea" id="RHEA:47004"/>
        <dbReference type="Rhea" id="RHEA-COMP:11060"/>
        <dbReference type="Rhea" id="RHEA-COMP:11605"/>
        <dbReference type="ChEBI" id="CHEBI:15377"/>
        <dbReference type="ChEBI" id="CHEBI:30013"/>
        <dbReference type="ChEBI" id="CHEBI:43474"/>
        <dbReference type="ChEBI" id="CHEBI:61977"/>
        <dbReference type="EC" id="3.1.3.16"/>
    </reaction>
    <physiologicalReaction direction="left-to-right" evidence="13">
        <dbReference type="Rhea" id="RHEA:47005"/>
    </physiologicalReaction>
</comment>